<accession>A0AAN7Z8C1</accession>
<reference evidence="1 2" key="1">
    <citation type="submission" date="2023-10" db="EMBL/GenBank/DDBJ databases">
        <title>Draft genome sequence of Xylaria bambusicola isolate GMP-LS, the root and basal stem rot pathogen of sugarcane in Indonesia.</title>
        <authorList>
            <person name="Selvaraj P."/>
            <person name="Muralishankar V."/>
            <person name="Muruganantham S."/>
            <person name="Sp S."/>
            <person name="Haryani S."/>
            <person name="Lau K.J.X."/>
            <person name="Naqvi N.I."/>
        </authorList>
    </citation>
    <scope>NUCLEOTIDE SEQUENCE [LARGE SCALE GENOMIC DNA]</scope>
    <source>
        <strain evidence="1">GMP-LS</strain>
    </source>
</reference>
<protein>
    <submittedName>
        <fullName evidence="1">Uncharacterized protein</fullName>
    </submittedName>
</protein>
<comment type="caution">
    <text evidence="1">The sequence shown here is derived from an EMBL/GenBank/DDBJ whole genome shotgun (WGS) entry which is preliminary data.</text>
</comment>
<sequence>MRADILPGFRKVLALPSNTDVFDILPFPVITPKAERLPLSGKGYAADAYVDVLDLVIEERMLPYYPHSGHENLNKKHR</sequence>
<dbReference type="AlphaFoldDB" id="A0AAN7Z8C1"/>
<dbReference type="Proteomes" id="UP001305414">
    <property type="component" value="Unassembled WGS sequence"/>
</dbReference>
<proteinExistence type="predicted"/>
<gene>
    <name evidence="1" type="ORF">RRF57_005873</name>
</gene>
<name>A0AAN7Z8C1_9PEZI</name>
<keyword evidence="2" id="KW-1185">Reference proteome</keyword>
<dbReference type="EMBL" id="JAWHQM010000015">
    <property type="protein sequence ID" value="KAK5630158.1"/>
    <property type="molecule type" value="Genomic_DNA"/>
</dbReference>
<evidence type="ECO:0000313" key="1">
    <source>
        <dbReference type="EMBL" id="KAK5630158.1"/>
    </source>
</evidence>
<organism evidence="1 2">
    <name type="scientific">Xylaria bambusicola</name>
    <dbReference type="NCBI Taxonomy" id="326684"/>
    <lineage>
        <taxon>Eukaryota</taxon>
        <taxon>Fungi</taxon>
        <taxon>Dikarya</taxon>
        <taxon>Ascomycota</taxon>
        <taxon>Pezizomycotina</taxon>
        <taxon>Sordariomycetes</taxon>
        <taxon>Xylariomycetidae</taxon>
        <taxon>Xylariales</taxon>
        <taxon>Xylariaceae</taxon>
        <taxon>Xylaria</taxon>
    </lineage>
</organism>
<evidence type="ECO:0000313" key="2">
    <source>
        <dbReference type="Proteomes" id="UP001305414"/>
    </source>
</evidence>